<dbReference type="EMBL" id="JACAZI010000016">
    <property type="protein sequence ID" value="KAF7343043.1"/>
    <property type="molecule type" value="Genomic_DNA"/>
</dbReference>
<dbReference type="Proteomes" id="UP000620124">
    <property type="component" value="Unassembled WGS sequence"/>
</dbReference>
<feature type="compositionally biased region" description="Low complexity" evidence="1">
    <location>
        <begin position="173"/>
        <end position="186"/>
    </location>
</feature>
<gene>
    <name evidence="3" type="ORF">MVEN_01734600</name>
</gene>
<feature type="region of interest" description="Disordered" evidence="1">
    <location>
        <begin position="173"/>
        <end position="201"/>
    </location>
</feature>
<accession>A0A8H6XKR5</accession>
<feature type="transmembrane region" description="Helical" evidence="2">
    <location>
        <begin position="7"/>
        <end position="29"/>
    </location>
</feature>
<feature type="region of interest" description="Disordered" evidence="1">
    <location>
        <begin position="414"/>
        <end position="445"/>
    </location>
</feature>
<reference evidence="3" key="1">
    <citation type="submission" date="2020-05" db="EMBL/GenBank/DDBJ databases">
        <title>Mycena genomes resolve the evolution of fungal bioluminescence.</title>
        <authorList>
            <person name="Tsai I.J."/>
        </authorList>
    </citation>
    <scope>NUCLEOTIDE SEQUENCE</scope>
    <source>
        <strain evidence="3">CCC161011</strain>
    </source>
</reference>
<sequence>MLTRSPVLASVPLIFDSCTIAPIPFPLGVRTSTPVFPRSVLPPPFFRKYLYLSNSSLLFFLNPFPFFLNPLRSPSRVKCRTKAAIRVNHPQPNRLIRLPARVRLDVPQDLRARNGDPIRPPDHRVRAAVVYVATPALFLYHHTRSPRLMPRPFCTARETLRRPLRGLDERLRTCSTPQSSSGVSSTNAGTTTLASAAPRAPRMSASLARSTHPMALPNPRSLCTTLAKRSPASRRSSQALLDPAQSQVETQAPNPRHMYSWRSLGKHIARGKYDKSDVLSSTTNLAPGTTSRHLRLHEDRVMDRPPPSCAHKPIRVCTRQYNRQLLSLCTWADSFNLGVILLLPLLLANAIVFRKDFRLSEKIHQEAQKILLKIIVLERRTMLGNLDGLVTNILLQIGLDPVLELFLGTGLNAPPSSSSPSSSSSEMMPAPVWFRERRSRRPSTP</sequence>
<feature type="compositionally biased region" description="Polar residues" evidence="1">
    <location>
        <begin position="233"/>
        <end position="252"/>
    </location>
</feature>
<feature type="region of interest" description="Disordered" evidence="1">
    <location>
        <begin position="227"/>
        <end position="252"/>
    </location>
</feature>
<dbReference type="AlphaFoldDB" id="A0A8H6XKR5"/>
<keyword evidence="2" id="KW-0812">Transmembrane</keyword>
<name>A0A8H6XKR5_9AGAR</name>
<comment type="caution">
    <text evidence="3">The sequence shown here is derived from an EMBL/GenBank/DDBJ whole genome shotgun (WGS) entry which is preliminary data.</text>
</comment>
<evidence type="ECO:0000313" key="3">
    <source>
        <dbReference type="EMBL" id="KAF7343043.1"/>
    </source>
</evidence>
<keyword evidence="2" id="KW-1133">Transmembrane helix</keyword>
<keyword evidence="2" id="KW-0472">Membrane</keyword>
<proteinExistence type="predicted"/>
<feature type="transmembrane region" description="Helical" evidence="2">
    <location>
        <begin position="49"/>
        <end position="68"/>
    </location>
</feature>
<evidence type="ECO:0000256" key="2">
    <source>
        <dbReference type="SAM" id="Phobius"/>
    </source>
</evidence>
<organism evidence="3 4">
    <name type="scientific">Mycena venus</name>
    <dbReference type="NCBI Taxonomy" id="2733690"/>
    <lineage>
        <taxon>Eukaryota</taxon>
        <taxon>Fungi</taxon>
        <taxon>Dikarya</taxon>
        <taxon>Basidiomycota</taxon>
        <taxon>Agaricomycotina</taxon>
        <taxon>Agaricomycetes</taxon>
        <taxon>Agaricomycetidae</taxon>
        <taxon>Agaricales</taxon>
        <taxon>Marasmiineae</taxon>
        <taxon>Mycenaceae</taxon>
        <taxon>Mycena</taxon>
    </lineage>
</organism>
<protein>
    <submittedName>
        <fullName evidence="3">Uncharacterized protein</fullName>
    </submittedName>
</protein>
<evidence type="ECO:0000256" key="1">
    <source>
        <dbReference type="SAM" id="MobiDB-lite"/>
    </source>
</evidence>
<feature type="transmembrane region" description="Helical" evidence="2">
    <location>
        <begin position="335"/>
        <end position="353"/>
    </location>
</feature>
<keyword evidence="4" id="KW-1185">Reference proteome</keyword>
<feature type="compositionally biased region" description="Low complexity" evidence="1">
    <location>
        <begin position="414"/>
        <end position="425"/>
    </location>
</feature>
<evidence type="ECO:0000313" key="4">
    <source>
        <dbReference type="Proteomes" id="UP000620124"/>
    </source>
</evidence>